<dbReference type="Gene3D" id="1.10.238.160">
    <property type="match status" value="1"/>
</dbReference>
<reference evidence="1 2" key="1">
    <citation type="submission" date="2013-11" db="EMBL/GenBank/DDBJ databases">
        <title>Genomic analysis of Pelistega sp. HM-7.</title>
        <authorList>
            <person name="Kumbhare S.V."/>
            <person name="Shetty S.A."/>
            <person name="Sharma O."/>
            <person name="Dhotre D.P."/>
        </authorList>
    </citation>
    <scope>NUCLEOTIDE SEQUENCE [LARGE SCALE GENOMIC DNA]</scope>
    <source>
        <strain evidence="1 2">HM-7</strain>
    </source>
</reference>
<protein>
    <submittedName>
        <fullName evidence="1">AlpA family transcriptional regulator</fullName>
    </submittedName>
</protein>
<dbReference type="Pfam" id="PF05930">
    <property type="entry name" value="Phage_AlpA"/>
    <property type="match status" value="1"/>
</dbReference>
<dbReference type="AlphaFoldDB" id="V8G8U0"/>
<organism evidence="1 2">
    <name type="scientific">Pelistega indica</name>
    <dbReference type="NCBI Taxonomy" id="1414851"/>
    <lineage>
        <taxon>Bacteria</taxon>
        <taxon>Pseudomonadati</taxon>
        <taxon>Pseudomonadota</taxon>
        <taxon>Betaproteobacteria</taxon>
        <taxon>Burkholderiales</taxon>
        <taxon>Alcaligenaceae</taxon>
        <taxon>Pelistega</taxon>
    </lineage>
</organism>
<proteinExistence type="predicted"/>
<dbReference type="OrthoDB" id="9182156at2"/>
<dbReference type="RefSeq" id="WP_023949281.1">
    <property type="nucleotide sequence ID" value="NZ_AYSV01000014.1"/>
</dbReference>
<name>V8G8U0_9BURK</name>
<gene>
    <name evidence="1" type="ORF">V757_01855</name>
</gene>
<sequence>MTCELLTIKEVAKLLNIGETSIYLKLNPKYEQYDPSFPKPIKVGLKANRWTRQAIENWVFSLSNGGNRQVSH</sequence>
<evidence type="ECO:0000313" key="1">
    <source>
        <dbReference type="EMBL" id="ETD72840.1"/>
    </source>
</evidence>
<dbReference type="Proteomes" id="UP000018766">
    <property type="component" value="Unassembled WGS sequence"/>
</dbReference>
<dbReference type="EMBL" id="AYSV01000014">
    <property type="protein sequence ID" value="ETD72840.1"/>
    <property type="molecule type" value="Genomic_DNA"/>
</dbReference>
<dbReference type="InterPro" id="IPR010260">
    <property type="entry name" value="AlpA"/>
</dbReference>
<evidence type="ECO:0000313" key="2">
    <source>
        <dbReference type="Proteomes" id="UP000018766"/>
    </source>
</evidence>
<accession>V8G8U0</accession>
<dbReference type="PANTHER" id="PTHR36154:SF1">
    <property type="entry name" value="DNA-BINDING TRANSCRIPTIONAL ACTIVATOR ALPA"/>
    <property type="match status" value="1"/>
</dbReference>
<dbReference type="PANTHER" id="PTHR36154">
    <property type="entry name" value="DNA-BINDING TRANSCRIPTIONAL ACTIVATOR ALPA"/>
    <property type="match status" value="1"/>
</dbReference>
<comment type="caution">
    <text evidence="1">The sequence shown here is derived from an EMBL/GenBank/DDBJ whole genome shotgun (WGS) entry which is preliminary data.</text>
</comment>
<keyword evidence="2" id="KW-1185">Reference proteome</keyword>
<dbReference type="InterPro" id="IPR052931">
    <property type="entry name" value="Prophage_regulatory_activator"/>
</dbReference>